<dbReference type="SMART" id="SM00422">
    <property type="entry name" value="HTH_MERR"/>
    <property type="match status" value="1"/>
</dbReference>
<dbReference type="Gene3D" id="1.10.1660.10">
    <property type="match status" value="1"/>
</dbReference>
<dbReference type="RefSeq" id="WP_106064368.1">
    <property type="nucleotide sequence ID" value="NZ_PVXO01000064.1"/>
</dbReference>
<evidence type="ECO:0000259" key="3">
    <source>
        <dbReference type="PROSITE" id="PS50937"/>
    </source>
</evidence>
<protein>
    <submittedName>
        <fullName evidence="4">Multidrug-efflux transporter 1 regulator</fullName>
    </submittedName>
</protein>
<dbReference type="InterPro" id="IPR009061">
    <property type="entry name" value="DNA-bd_dom_put_sf"/>
</dbReference>
<evidence type="ECO:0000256" key="1">
    <source>
        <dbReference type="ARBA" id="ARBA00023125"/>
    </source>
</evidence>
<dbReference type="Pfam" id="PF13411">
    <property type="entry name" value="MerR_1"/>
    <property type="match status" value="1"/>
</dbReference>
<dbReference type="InterPro" id="IPR029442">
    <property type="entry name" value="GyrI-like"/>
</dbReference>
<evidence type="ECO:0000256" key="2">
    <source>
        <dbReference type="SAM" id="Coils"/>
    </source>
</evidence>
<dbReference type="SUPFAM" id="SSF55136">
    <property type="entry name" value="Probable bacterial effector-binding domain"/>
    <property type="match status" value="1"/>
</dbReference>
<evidence type="ECO:0000313" key="4">
    <source>
        <dbReference type="EMBL" id="PRR77405.1"/>
    </source>
</evidence>
<dbReference type="PANTHER" id="PTHR30204:SF85">
    <property type="entry name" value="MULTIDRUG-EFFLUX TRANSPORTER 2 REGULATOR"/>
    <property type="match status" value="1"/>
</dbReference>
<dbReference type="OrthoDB" id="9773308at2"/>
<dbReference type="InterPro" id="IPR047057">
    <property type="entry name" value="MerR_fam"/>
</dbReference>
<dbReference type="Pfam" id="PF06445">
    <property type="entry name" value="GyrI-like"/>
    <property type="match status" value="1"/>
</dbReference>
<keyword evidence="2" id="KW-0175">Coiled coil</keyword>
<dbReference type="AlphaFoldDB" id="A0A2T0B193"/>
<dbReference type="PROSITE" id="PS50937">
    <property type="entry name" value="HTH_MERR_2"/>
    <property type="match status" value="1"/>
</dbReference>
<proteinExistence type="predicted"/>
<dbReference type="Gene3D" id="3.20.80.10">
    <property type="entry name" value="Regulatory factor, effector binding domain"/>
    <property type="match status" value="1"/>
</dbReference>
<reference evidence="4 5" key="1">
    <citation type="submission" date="2018-03" db="EMBL/GenBank/DDBJ databases">
        <title>Genome sequence of Clostridium liquoris DSM 100320.</title>
        <authorList>
            <person name="Poehlein A."/>
            <person name="Daniel R."/>
        </authorList>
    </citation>
    <scope>NUCLEOTIDE SEQUENCE [LARGE SCALE GENOMIC DNA]</scope>
    <source>
        <strain evidence="4 5">DSM 100320</strain>
    </source>
</reference>
<dbReference type="EMBL" id="PVXO01000064">
    <property type="protein sequence ID" value="PRR77405.1"/>
    <property type="molecule type" value="Genomic_DNA"/>
</dbReference>
<organism evidence="4 5">
    <name type="scientific">Clostridium liquoris</name>
    <dbReference type="NCBI Taxonomy" id="1289519"/>
    <lineage>
        <taxon>Bacteria</taxon>
        <taxon>Bacillati</taxon>
        <taxon>Bacillota</taxon>
        <taxon>Clostridia</taxon>
        <taxon>Eubacteriales</taxon>
        <taxon>Clostridiaceae</taxon>
        <taxon>Clostridium</taxon>
    </lineage>
</organism>
<dbReference type="SUPFAM" id="SSF46955">
    <property type="entry name" value="Putative DNA-binding domain"/>
    <property type="match status" value="1"/>
</dbReference>
<accession>A0A2T0B193</accession>
<evidence type="ECO:0000313" key="5">
    <source>
        <dbReference type="Proteomes" id="UP000239706"/>
    </source>
</evidence>
<keyword evidence="1" id="KW-0238">DNA-binding</keyword>
<comment type="caution">
    <text evidence="4">The sequence shown here is derived from an EMBL/GenBank/DDBJ whole genome shotgun (WGS) entry which is preliminary data.</text>
</comment>
<dbReference type="Proteomes" id="UP000239706">
    <property type="component" value="Unassembled WGS sequence"/>
</dbReference>
<dbReference type="PROSITE" id="PS00552">
    <property type="entry name" value="HTH_MERR_1"/>
    <property type="match status" value="1"/>
</dbReference>
<dbReference type="InterPro" id="IPR011256">
    <property type="entry name" value="Reg_factor_effector_dom_sf"/>
</dbReference>
<dbReference type="PANTHER" id="PTHR30204">
    <property type="entry name" value="REDOX-CYCLING DRUG-SENSING TRANSCRIPTIONAL ACTIVATOR SOXR"/>
    <property type="match status" value="1"/>
</dbReference>
<keyword evidence="5" id="KW-1185">Reference proteome</keyword>
<feature type="coiled-coil region" evidence="2">
    <location>
        <begin position="84"/>
        <end position="111"/>
    </location>
</feature>
<sequence>MRKDLQKYFTTGKFAKLCGVNKRTLFHYDDIGLFCPAITDKNGYRYYSYRQLDVFSIISILKELNVPLKEMKSYLDERTPERLIDLSTQKIAEVDNEIEKLNQIKHLLEETIVFTNKGTHVNCDEITIEEQEEEYLIRSALLTEEDTKNYIQFMLDFTSFINSTQSMDTSFAGAMLSKENMLKNNYSNYSYFFVKTNKERKVPSMFVKPKGMYAIAYHHGSYETLSITYERLLKFLEEKHFHIGEFAYEEYLLDEVAVKNESDYITQITVAIEKSTPN</sequence>
<dbReference type="GO" id="GO:0003677">
    <property type="term" value="F:DNA binding"/>
    <property type="evidence" value="ECO:0007669"/>
    <property type="project" value="UniProtKB-KW"/>
</dbReference>
<dbReference type="GO" id="GO:0003700">
    <property type="term" value="F:DNA-binding transcription factor activity"/>
    <property type="evidence" value="ECO:0007669"/>
    <property type="project" value="InterPro"/>
</dbReference>
<dbReference type="InterPro" id="IPR000551">
    <property type="entry name" value="MerR-type_HTH_dom"/>
</dbReference>
<feature type="domain" description="HTH merR-type" evidence="3">
    <location>
        <begin position="8"/>
        <end position="77"/>
    </location>
</feature>
<name>A0A2T0B193_9CLOT</name>
<gene>
    <name evidence="4" type="primary">bmrR_2</name>
    <name evidence="4" type="ORF">CLLI_23180</name>
</gene>
<dbReference type="CDD" id="cd04782">
    <property type="entry name" value="HTH_BltR"/>
    <property type="match status" value="1"/>
</dbReference>